<protein>
    <submittedName>
        <fullName evidence="2">Uncharacterized protein</fullName>
    </submittedName>
</protein>
<evidence type="ECO:0000313" key="2">
    <source>
        <dbReference type="EMBL" id="KKK87159.1"/>
    </source>
</evidence>
<sequence>MEFSIGQGIAFLGAAYFCAHLGMMLFGIAAKTRLQRLQLESEERQAATAANLAVRHP</sequence>
<organism evidence="2">
    <name type="scientific">marine sediment metagenome</name>
    <dbReference type="NCBI Taxonomy" id="412755"/>
    <lineage>
        <taxon>unclassified sequences</taxon>
        <taxon>metagenomes</taxon>
        <taxon>ecological metagenomes</taxon>
    </lineage>
</organism>
<evidence type="ECO:0000256" key="1">
    <source>
        <dbReference type="SAM" id="Phobius"/>
    </source>
</evidence>
<dbReference type="AlphaFoldDB" id="A0A0F9B8Y6"/>
<name>A0A0F9B8Y6_9ZZZZ</name>
<gene>
    <name evidence="2" type="ORF">LCGC14_2756010</name>
</gene>
<dbReference type="EMBL" id="LAZR01050527">
    <property type="protein sequence ID" value="KKK87159.1"/>
    <property type="molecule type" value="Genomic_DNA"/>
</dbReference>
<keyword evidence="1" id="KW-1133">Transmembrane helix</keyword>
<keyword evidence="1" id="KW-0812">Transmembrane</keyword>
<feature type="transmembrane region" description="Helical" evidence="1">
    <location>
        <begin position="6"/>
        <end position="29"/>
    </location>
</feature>
<proteinExistence type="predicted"/>
<reference evidence="2" key="1">
    <citation type="journal article" date="2015" name="Nature">
        <title>Complex archaea that bridge the gap between prokaryotes and eukaryotes.</title>
        <authorList>
            <person name="Spang A."/>
            <person name="Saw J.H."/>
            <person name="Jorgensen S.L."/>
            <person name="Zaremba-Niedzwiedzka K."/>
            <person name="Martijn J."/>
            <person name="Lind A.E."/>
            <person name="van Eijk R."/>
            <person name="Schleper C."/>
            <person name="Guy L."/>
            <person name="Ettema T.J."/>
        </authorList>
    </citation>
    <scope>NUCLEOTIDE SEQUENCE</scope>
</reference>
<accession>A0A0F9B8Y6</accession>
<comment type="caution">
    <text evidence="2">The sequence shown here is derived from an EMBL/GenBank/DDBJ whole genome shotgun (WGS) entry which is preliminary data.</text>
</comment>
<keyword evidence="1" id="KW-0472">Membrane</keyword>